<evidence type="ECO:0000313" key="2">
    <source>
        <dbReference type="Proteomes" id="UP001153069"/>
    </source>
</evidence>
<evidence type="ECO:0000313" key="1">
    <source>
        <dbReference type="EMBL" id="CAB9504140.1"/>
    </source>
</evidence>
<dbReference type="AlphaFoldDB" id="A0A9N8DP38"/>
<keyword evidence="2" id="KW-1185">Reference proteome</keyword>
<name>A0A9N8DP38_9STRA</name>
<dbReference type="EMBL" id="CAICTM010000186">
    <property type="protein sequence ID" value="CAB9504140.1"/>
    <property type="molecule type" value="Genomic_DNA"/>
</dbReference>
<gene>
    <name evidence="1" type="ORF">SEMRO_187_G080870.1</name>
</gene>
<accession>A0A9N8DP38</accession>
<dbReference type="Proteomes" id="UP001153069">
    <property type="component" value="Unassembled WGS sequence"/>
</dbReference>
<proteinExistence type="predicted"/>
<organism evidence="1 2">
    <name type="scientific">Seminavis robusta</name>
    <dbReference type="NCBI Taxonomy" id="568900"/>
    <lineage>
        <taxon>Eukaryota</taxon>
        <taxon>Sar</taxon>
        <taxon>Stramenopiles</taxon>
        <taxon>Ochrophyta</taxon>
        <taxon>Bacillariophyta</taxon>
        <taxon>Bacillariophyceae</taxon>
        <taxon>Bacillariophycidae</taxon>
        <taxon>Naviculales</taxon>
        <taxon>Naviculaceae</taxon>
        <taxon>Seminavis</taxon>
    </lineage>
</organism>
<reference evidence="1" key="1">
    <citation type="submission" date="2020-06" db="EMBL/GenBank/DDBJ databases">
        <authorList>
            <consortium name="Plant Systems Biology data submission"/>
        </authorList>
    </citation>
    <scope>NUCLEOTIDE SEQUENCE</scope>
    <source>
        <strain evidence="1">D6</strain>
    </source>
</reference>
<sequence length="184" mass="20391">MPSLKLLASYAQEDLEPNAPSEEDFVFTYNADIKRLVEEGTVTNVGAVLSLEEVPVVEEMEVTCNSNMKNFVTYVKVEFDGDAAALSDMEIAILGILFDQVYNDISFANCDGYFRMTSGALLNPGIGSSDLFEVSGTCRDCPVDGEYGWSSMFANTRRRLHFMERLPWPPDPPVPSRTPTPAKK</sequence>
<comment type="caution">
    <text evidence="1">The sequence shown here is derived from an EMBL/GenBank/DDBJ whole genome shotgun (WGS) entry which is preliminary data.</text>
</comment>
<protein>
    <submittedName>
        <fullName evidence="1">Uncharacterized protein</fullName>
    </submittedName>
</protein>